<dbReference type="STRING" id="1122184.SAMN02745176_01373"/>
<evidence type="ECO:0000313" key="3">
    <source>
        <dbReference type="EMBL" id="SHI79584.1"/>
    </source>
</evidence>
<sequence>MFTAKVGESCILADDVELPRITVYIPKEKKMMLFMAGSASQRDPLVITTGAQLSEIANLVNMGRLESFILNDSSATVYLKLGNDIDLSAYSTGEGWMPIGTSSKPFKGHFDGNNKSITGLKVNRPWYDYMGLFGCIDGRTVKNVSLTSVNIYGKNYVGGLGGKTSGTVQCCYADGVVNGSGNSTTGRVAGNWEVDVWDSSIAWIFEKDKLPILRNLPGQSGNGSLYLTKRDITRAEVETTNKQPVNISGITMTGGVYNGKSYGYKGTPVFNLVSDGSSINIENFTVLYQSTDGGGYSSPTAPTDAGEYLLTISIPEGDDIHYTGSQSYFFSIQKRSVTVKANDMTMTAGERLPSFTYTVKGELKGDTELVGIPALICKADGSTEGTIMRIVLKVEKAPNASGELDVISNSIYDPVTGRIGFTTKHFSLYAVGYNKVNFKDVAENAWYSKAVTFISTRRISTGTGDGNFNAGANLTRGQFMVMLMKAYGIAPDIDIKDNFEDVGDTYYTGYLATAKRLNIARGIGNNMFGPEKEITHQEMATLLYNGLKAIGRLPERTDSRYISSFDDANSVAPWTYEAMKHLVEVGIMRGNEGRLNPNGMTTRGEMAQVLYNLLMR</sequence>
<keyword evidence="4" id="KW-1185">Reference proteome</keyword>
<accession>A0A1M6E222</accession>
<proteinExistence type="predicted"/>
<feature type="domain" description="SLH" evidence="2">
    <location>
        <begin position="562"/>
        <end position="616"/>
    </location>
</feature>
<evidence type="ECO:0000313" key="4">
    <source>
        <dbReference type="Proteomes" id="UP000184442"/>
    </source>
</evidence>
<protein>
    <submittedName>
        <fullName evidence="3">S-layer homology domain-containing protein</fullName>
    </submittedName>
</protein>
<name>A0A1M6E222_9FIRM</name>
<dbReference type="Pfam" id="PF00395">
    <property type="entry name" value="SLH"/>
    <property type="match status" value="3"/>
</dbReference>
<reference evidence="3 4" key="1">
    <citation type="submission" date="2016-11" db="EMBL/GenBank/DDBJ databases">
        <authorList>
            <person name="Jaros S."/>
            <person name="Januszkiewicz K."/>
            <person name="Wedrychowicz H."/>
        </authorList>
    </citation>
    <scope>NUCLEOTIDE SEQUENCE [LARGE SCALE GENOMIC DNA]</scope>
    <source>
        <strain evidence="3 4">DSM 19022</strain>
    </source>
</reference>
<dbReference type="Gene3D" id="2.160.20.110">
    <property type="match status" value="1"/>
</dbReference>
<organism evidence="3 4">
    <name type="scientific">Lutispora thermophila DSM 19022</name>
    <dbReference type="NCBI Taxonomy" id="1122184"/>
    <lineage>
        <taxon>Bacteria</taxon>
        <taxon>Bacillati</taxon>
        <taxon>Bacillota</taxon>
        <taxon>Clostridia</taxon>
        <taxon>Lutisporales</taxon>
        <taxon>Lutisporaceae</taxon>
        <taxon>Lutispora</taxon>
    </lineage>
</organism>
<feature type="domain" description="SLH" evidence="2">
    <location>
        <begin position="434"/>
        <end position="497"/>
    </location>
</feature>
<dbReference type="RefSeq" id="WP_073025492.1">
    <property type="nucleotide sequence ID" value="NZ_FQZS01000008.1"/>
</dbReference>
<dbReference type="InterPro" id="IPR001119">
    <property type="entry name" value="SLH_dom"/>
</dbReference>
<dbReference type="Proteomes" id="UP000184442">
    <property type="component" value="Unassembled WGS sequence"/>
</dbReference>
<keyword evidence="1" id="KW-0677">Repeat</keyword>
<dbReference type="EMBL" id="FQZS01000008">
    <property type="protein sequence ID" value="SHI79584.1"/>
    <property type="molecule type" value="Genomic_DNA"/>
</dbReference>
<evidence type="ECO:0000256" key="1">
    <source>
        <dbReference type="ARBA" id="ARBA00022737"/>
    </source>
</evidence>
<dbReference type="AlphaFoldDB" id="A0A1M6E222"/>
<dbReference type="PROSITE" id="PS51272">
    <property type="entry name" value="SLH"/>
    <property type="match status" value="3"/>
</dbReference>
<evidence type="ECO:0000259" key="2">
    <source>
        <dbReference type="PROSITE" id="PS51272"/>
    </source>
</evidence>
<feature type="domain" description="SLH" evidence="2">
    <location>
        <begin position="498"/>
        <end position="557"/>
    </location>
</feature>
<gene>
    <name evidence="3" type="ORF">SAMN02745176_01373</name>
</gene>